<evidence type="ECO:0000313" key="1">
    <source>
        <dbReference type="EMBL" id="DAZ97095.1"/>
    </source>
</evidence>
<name>A0AAV2YSL3_9STRA</name>
<accession>A0AAV2YSL3</accession>
<evidence type="ECO:0000313" key="2">
    <source>
        <dbReference type="Proteomes" id="UP001146120"/>
    </source>
</evidence>
<keyword evidence="2" id="KW-1185">Reference proteome</keyword>
<reference evidence="1" key="1">
    <citation type="submission" date="2022-11" db="EMBL/GenBank/DDBJ databases">
        <authorList>
            <person name="Morgan W.R."/>
            <person name="Tartar A."/>
        </authorList>
    </citation>
    <scope>NUCLEOTIDE SEQUENCE</scope>
    <source>
        <strain evidence="1">ARSEF 373</strain>
    </source>
</reference>
<reference evidence="1" key="2">
    <citation type="journal article" date="2023" name="Microbiol Resour">
        <title>Decontamination and Annotation of the Draft Genome Sequence of the Oomycete Lagenidium giganteum ARSEF 373.</title>
        <authorList>
            <person name="Morgan W.R."/>
            <person name="Tartar A."/>
        </authorList>
    </citation>
    <scope>NUCLEOTIDE SEQUENCE</scope>
    <source>
        <strain evidence="1">ARSEF 373</strain>
    </source>
</reference>
<dbReference type="AlphaFoldDB" id="A0AAV2YSL3"/>
<dbReference type="Proteomes" id="UP001146120">
    <property type="component" value="Unassembled WGS sequence"/>
</dbReference>
<comment type="caution">
    <text evidence="1">The sequence shown here is derived from an EMBL/GenBank/DDBJ whole genome shotgun (WGS) entry which is preliminary data.</text>
</comment>
<protein>
    <submittedName>
        <fullName evidence="1">Uncharacterized protein</fullName>
    </submittedName>
</protein>
<gene>
    <name evidence="1" type="ORF">N0F65_001279</name>
</gene>
<dbReference type="EMBL" id="DAKRPA010000147">
    <property type="protein sequence ID" value="DAZ97095.1"/>
    <property type="molecule type" value="Genomic_DNA"/>
</dbReference>
<organism evidence="1 2">
    <name type="scientific">Lagenidium giganteum</name>
    <dbReference type="NCBI Taxonomy" id="4803"/>
    <lineage>
        <taxon>Eukaryota</taxon>
        <taxon>Sar</taxon>
        <taxon>Stramenopiles</taxon>
        <taxon>Oomycota</taxon>
        <taxon>Peronosporomycetes</taxon>
        <taxon>Pythiales</taxon>
        <taxon>Pythiaceae</taxon>
    </lineage>
</organism>
<sequence length="96" mass="11090">VPRGNNSLLRNKPKASTSDLEKQLRIVTLERDQLRLELEKVSGGICRGNIVVVQVQTDQCQAKRSLLARRKKHHEAREIVNVLNFRIHWSYLSGFE</sequence>
<feature type="non-terminal residue" evidence="1">
    <location>
        <position position="1"/>
    </location>
</feature>
<proteinExistence type="predicted"/>